<dbReference type="Gene3D" id="3.90.226.10">
    <property type="entry name" value="2-enoyl-CoA Hydratase, Chain A, domain 1"/>
    <property type="match status" value="1"/>
</dbReference>
<dbReference type="OMA" id="EMALYIG"/>
<gene>
    <name evidence="5" type="ORF">DIURU_004177</name>
</gene>
<dbReference type="InterPro" id="IPR018376">
    <property type="entry name" value="Enoyl-CoA_hyd/isom_CS"/>
</dbReference>
<reference evidence="5 6" key="1">
    <citation type="submission" date="2019-07" db="EMBL/GenBank/DDBJ databases">
        <title>Genome assembly of two rare yeast pathogens: Diutina rugosa and Trichomonascus ciferrii.</title>
        <authorList>
            <person name="Mixao V."/>
            <person name="Saus E."/>
            <person name="Hansen A."/>
            <person name="Lass-Flor C."/>
            <person name="Gabaldon T."/>
        </authorList>
    </citation>
    <scope>NUCLEOTIDE SEQUENCE [LARGE SCALE GENOMIC DNA]</scope>
    <source>
        <strain evidence="5 6">CBS 613</strain>
    </source>
</reference>
<accession>A0A642UIS0</accession>
<dbReference type="InterPro" id="IPR029045">
    <property type="entry name" value="ClpP/crotonase-like_dom_sf"/>
</dbReference>
<dbReference type="GO" id="GO:0005739">
    <property type="term" value="C:mitochondrion"/>
    <property type="evidence" value="ECO:0007669"/>
    <property type="project" value="TreeGrafter"/>
</dbReference>
<dbReference type="VEuPathDB" id="FungiDB:DIURU_004177"/>
<name>A0A642UIS0_DIURU</name>
<dbReference type="PANTHER" id="PTHR43176">
    <property type="entry name" value="3-HYDROXYISOBUTYRYL-COA HYDROLASE-RELATED"/>
    <property type="match status" value="1"/>
</dbReference>
<proteinExistence type="predicted"/>
<dbReference type="InterPro" id="IPR045004">
    <property type="entry name" value="ECH_dom"/>
</dbReference>
<protein>
    <recommendedName>
        <fullName evidence="2">3-hydroxyisobutyryl-CoA hydrolase</fullName>
        <ecNumber evidence="2">3.1.2.4</ecNumber>
    </recommendedName>
</protein>
<keyword evidence="3" id="KW-0378">Hydrolase</keyword>
<dbReference type="GO" id="GO:0006574">
    <property type="term" value="P:L-valine catabolic process"/>
    <property type="evidence" value="ECO:0007669"/>
    <property type="project" value="TreeGrafter"/>
</dbReference>
<comment type="caution">
    <text evidence="5">The sequence shown here is derived from an EMBL/GenBank/DDBJ whole genome shotgun (WGS) entry which is preliminary data.</text>
</comment>
<evidence type="ECO:0000256" key="3">
    <source>
        <dbReference type="ARBA" id="ARBA00022801"/>
    </source>
</evidence>
<dbReference type="GeneID" id="54782828"/>
<evidence type="ECO:0000256" key="2">
    <source>
        <dbReference type="ARBA" id="ARBA00011915"/>
    </source>
</evidence>
<dbReference type="EMBL" id="SWFT01000121">
    <property type="protein sequence ID" value="KAA8899694.1"/>
    <property type="molecule type" value="Genomic_DNA"/>
</dbReference>
<comment type="catalytic activity">
    <reaction evidence="1">
        <text>3-hydroxy-2-methylpropanoyl-CoA + H2O = 3-hydroxy-2-methylpropanoate + CoA + H(+)</text>
        <dbReference type="Rhea" id="RHEA:20888"/>
        <dbReference type="ChEBI" id="CHEBI:11805"/>
        <dbReference type="ChEBI" id="CHEBI:15377"/>
        <dbReference type="ChEBI" id="CHEBI:15378"/>
        <dbReference type="ChEBI" id="CHEBI:57287"/>
        <dbReference type="ChEBI" id="CHEBI:57340"/>
        <dbReference type="EC" id="3.1.2.4"/>
    </reaction>
</comment>
<keyword evidence="6" id="KW-1185">Reference proteome</keyword>
<evidence type="ECO:0000313" key="5">
    <source>
        <dbReference type="EMBL" id="KAA8899694.1"/>
    </source>
</evidence>
<evidence type="ECO:0000256" key="1">
    <source>
        <dbReference type="ARBA" id="ARBA00001709"/>
    </source>
</evidence>
<dbReference type="Proteomes" id="UP000449547">
    <property type="component" value="Unassembled WGS sequence"/>
</dbReference>
<dbReference type="InterPro" id="IPR032259">
    <property type="entry name" value="HIBYL-CoA-H"/>
</dbReference>
<dbReference type="CDD" id="cd06558">
    <property type="entry name" value="crotonase-like"/>
    <property type="match status" value="1"/>
</dbReference>
<evidence type="ECO:0000259" key="4">
    <source>
        <dbReference type="Pfam" id="PF16113"/>
    </source>
</evidence>
<evidence type="ECO:0000313" key="6">
    <source>
        <dbReference type="Proteomes" id="UP000449547"/>
    </source>
</evidence>
<dbReference type="PROSITE" id="PS00166">
    <property type="entry name" value="ENOYL_COA_HYDRATASE"/>
    <property type="match status" value="1"/>
</dbReference>
<dbReference type="EC" id="3.1.2.4" evidence="2"/>
<dbReference type="AlphaFoldDB" id="A0A642UIS0"/>
<dbReference type="RefSeq" id="XP_034011040.1">
    <property type="nucleotide sequence ID" value="XM_034157021.1"/>
</dbReference>
<feature type="domain" description="Enoyl-CoA hydratase/isomerase" evidence="4">
    <location>
        <begin position="1"/>
        <end position="335"/>
    </location>
</feature>
<dbReference type="SUPFAM" id="SSF52096">
    <property type="entry name" value="ClpP/crotonase"/>
    <property type="match status" value="1"/>
</dbReference>
<dbReference type="Pfam" id="PF16113">
    <property type="entry name" value="ECH_2"/>
    <property type="match status" value="1"/>
</dbReference>
<dbReference type="OrthoDB" id="1737613at2759"/>
<dbReference type="GO" id="GO:0003860">
    <property type="term" value="F:3-hydroxyisobutyryl-CoA hydrolase activity"/>
    <property type="evidence" value="ECO:0007669"/>
    <property type="project" value="UniProtKB-EC"/>
</dbReference>
<dbReference type="PANTHER" id="PTHR43176:SF3">
    <property type="entry name" value="3-HYDROXYISOBUTYRYL-COA HYDROLASE, MITOCHONDRIAL"/>
    <property type="match status" value="1"/>
</dbReference>
<sequence length="436" mass="47798">MVDLMLPELTSQAQSSVSGVTILTSTIKKALCAGGDVAACAESIVDGNPGYGADFFQKEYNLNYLISTFPKPYVSLMDGITMGGGCGISLHAPFRVATEKTKLAMPEMDIGFFPDVGTTFFLPKLDDKLGYYYALTGSVMSGVDAYLAGFATHFVPSDQIDALINRLANLQPPKINGQATAGMDVIYNNSEYFAQVNQVLEEFSVNQLPEGAKFPFTGDELATINAAFSQKSIESVFEYLEKQGSPFAAKLLDTLKKKPTSSLKVAFELLKRGSTNTIRKQLEQEMIAATNIQCIPVEDNDFVKGVSHKLIKKIKEPFFPEWTAASKIDDAFVQKVVTPSINTTKYLREPLLNKYFGIDFKQYPFHMGLPTNQQIAEFIAGADGSNRSYLPTPKEVVAHFDKKTNHKAGVAEKVTAALAVHGDASKYDGKYVSWRN</sequence>
<organism evidence="5 6">
    <name type="scientific">Diutina rugosa</name>
    <name type="common">Yeast</name>
    <name type="synonym">Candida rugosa</name>
    <dbReference type="NCBI Taxonomy" id="5481"/>
    <lineage>
        <taxon>Eukaryota</taxon>
        <taxon>Fungi</taxon>
        <taxon>Dikarya</taxon>
        <taxon>Ascomycota</taxon>
        <taxon>Saccharomycotina</taxon>
        <taxon>Pichiomycetes</taxon>
        <taxon>Debaryomycetaceae</taxon>
        <taxon>Diutina</taxon>
    </lineage>
</organism>